<dbReference type="RefSeq" id="WP_092577546.1">
    <property type="nucleotide sequence ID" value="NZ_FMAF01000050.1"/>
</dbReference>
<accession>A0A1C3XJM7</accession>
<proteinExistence type="predicted"/>
<dbReference type="EMBL" id="FMAF01000050">
    <property type="protein sequence ID" value="SCB52492.1"/>
    <property type="molecule type" value="Genomic_DNA"/>
</dbReference>
<dbReference type="AlphaFoldDB" id="A0A1C3XJM7"/>
<dbReference type="Proteomes" id="UP000199205">
    <property type="component" value="Unassembled WGS sequence"/>
</dbReference>
<protein>
    <submittedName>
        <fullName evidence="1">Uncharacterized protein</fullName>
    </submittedName>
</protein>
<gene>
    <name evidence="1" type="ORF">GA0061101_15021</name>
</gene>
<sequence length="72" mass="7751">MSEMLQGFLTCIGAALFFAGTLAAIKSVFWRSEYSGDQDDACGAPEGDQIHFRMTGDKDAGAAKRTRFAKPS</sequence>
<name>A0A1C3XJM7_9HYPH</name>
<evidence type="ECO:0000313" key="2">
    <source>
        <dbReference type="Proteomes" id="UP000199205"/>
    </source>
</evidence>
<dbReference type="OrthoDB" id="8401436at2"/>
<reference evidence="1 2" key="1">
    <citation type="submission" date="2016-08" db="EMBL/GenBank/DDBJ databases">
        <authorList>
            <person name="Seilhamer J.J."/>
        </authorList>
    </citation>
    <scope>NUCLEOTIDE SEQUENCE [LARGE SCALE GENOMIC DNA]</scope>
    <source>
        <strain evidence="1 2">P1-7</strain>
    </source>
</reference>
<evidence type="ECO:0000313" key="1">
    <source>
        <dbReference type="EMBL" id="SCB52492.1"/>
    </source>
</evidence>
<organism evidence="1 2">
    <name type="scientific">Rhizobium lusitanum</name>
    <dbReference type="NCBI Taxonomy" id="293958"/>
    <lineage>
        <taxon>Bacteria</taxon>
        <taxon>Pseudomonadati</taxon>
        <taxon>Pseudomonadota</taxon>
        <taxon>Alphaproteobacteria</taxon>
        <taxon>Hyphomicrobiales</taxon>
        <taxon>Rhizobiaceae</taxon>
        <taxon>Rhizobium/Agrobacterium group</taxon>
        <taxon>Rhizobium</taxon>
    </lineage>
</organism>